<dbReference type="Gene3D" id="1.25.40.10">
    <property type="entry name" value="Tetratricopeptide repeat domain"/>
    <property type="match status" value="1"/>
</dbReference>
<dbReference type="AlphaFoldDB" id="A0AAX3BI04"/>
<keyword evidence="2" id="KW-1185">Reference proteome</keyword>
<evidence type="ECO:0000313" key="1">
    <source>
        <dbReference type="EMBL" id="URA11011.1"/>
    </source>
</evidence>
<gene>
    <name evidence="1" type="ORF">KDW03_04195</name>
</gene>
<dbReference type="Proteomes" id="UP001056539">
    <property type="component" value="Chromosome"/>
</dbReference>
<evidence type="ECO:0008006" key="3">
    <source>
        <dbReference type="Google" id="ProtNLM"/>
    </source>
</evidence>
<organism evidence="1 2">
    <name type="scientific">Thermospira aquatica</name>
    <dbReference type="NCBI Taxonomy" id="2828656"/>
    <lineage>
        <taxon>Bacteria</taxon>
        <taxon>Pseudomonadati</taxon>
        <taxon>Spirochaetota</taxon>
        <taxon>Spirochaetia</taxon>
        <taxon>Brevinematales</taxon>
        <taxon>Thermospiraceae</taxon>
        <taxon>Thermospira</taxon>
    </lineage>
</organism>
<sequence length="521" mass="59866">MRMSWEKRGDFCWLEGDVDGAIRAYERARDGDVPRVLMYLALLYLLTGKSTKAADMLATVKRWNIFDFTVREIEKRAEEVLSGKLKVVRFPSVVGWFYEDDALPAHEYTKAFERMSLWVKQIPQIAGRRAWTPVLLAEIVSTLTPFSRGGVLLRSILPKVEIAVSFLDEGTMIHEITHVLYPSVNLFLTEGLALFFQEKFAKESKGWPFTVSGFSQWQGDKGLVEEMVEESLFAPRFFTDEHLVAGEAMGYYKLAWEWVSFLVEKGGMDKFMDLYEATSYGDVSVREMLIRLYGTGNVWLVPPSSRVSFSQDREETQEVSQEEELIELEKNWKEKKDTDVLARLCRRGFQFVNYLRGCTFEEREKHPLFGLFTKYLEKEKTWLKEALKHWPDDPGFHCLLADLYGLEIELLPEEKRMANALLMQSEVKKALTLDPDFLDAWVTLGRILLFTPKIFGGGITRARECFAKVLAKDSEHADALAWDGYADWMEGKKEAALKKWEKVLSVCPGHLLASQMRAKGG</sequence>
<dbReference type="SUPFAM" id="SSF48452">
    <property type="entry name" value="TPR-like"/>
    <property type="match status" value="1"/>
</dbReference>
<dbReference type="Pfam" id="PF13432">
    <property type="entry name" value="TPR_16"/>
    <property type="match status" value="2"/>
</dbReference>
<reference evidence="1" key="2">
    <citation type="submission" date="2022-06" db="EMBL/GenBank/DDBJ databases">
        <title>Thermospira aquatica gen. nov., sp. nov.</title>
        <authorList>
            <person name="Ben Ali Gam Z."/>
            <person name="Labat M."/>
        </authorList>
    </citation>
    <scope>NUCLEOTIDE SEQUENCE</scope>
    <source>
        <strain evidence="1">F1F22</strain>
    </source>
</reference>
<accession>A0AAX3BI04</accession>
<dbReference type="RefSeq" id="WP_271436142.1">
    <property type="nucleotide sequence ID" value="NZ_CP073355.1"/>
</dbReference>
<name>A0AAX3BI04_9SPIR</name>
<evidence type="ECO:0000313" key="2">
    <source>
        <dbReference type="Proteomes" id="UP001056539"/>
    </source>
</evidence>
<dbReference type="EMBL" id="CP073355">
    <property type="protein sequence ID" value="URA11011.1"/>
    <property type="molecule type" value="Genomic_DNA"/>
</dbReference>
<dbReference type="KEGG" id="taqu:KDW03_04195"/>
<dbReference type="InterPro" id="IPR011990">
    <property type="entry name" value="TPR-like_helical_dom_sf"/>
</dbReference>
<reference evidence="1" key="1">
    <citation type="submission" date="2021-04" db="EMBL/GenBank/DDBJ databases">
        <authorList>
            <person name="Postec A."/>
        </authorList>
    </citation>
    <scope>NUCLEOTIDE SEQUENCE</scope>
    <source>
        <strain evidence="1">F1F22</strain>
    </source>
</reference>
<proteinExistence type="predicted"/>
<protein>
    <recommendedName>
        <fullName evidence="3">Tetratricopeptide repeat protein</fullName>
    </recommendedName>
</protein>